<dbReference type="Gene3D" id="3.50.50.60">
    <property type="entry name" value="FAD/NAD(P)-binding domain"/>
    <property type="match status" value="2"/>
</dbReference>
<dbReference type="Proteomes" id="UP000223606">
    <property type="component" value="Chromosome 1"/>
</dbReference>
<dbReference type="InterPro" id="IPR006311">
    <property type="entry name" value="TAT_signal"/>
</dbReference>
<evidence type="ECO:0000259" key="4">
    <source>
        <dbReference type="Pfam" id="PF09242"/>
    </source>
</evidence>
<dbReference type="PROSITE" id="PS51318">
    <property type="entry name" value="TAT"/>
    <property type="match status" value="1"/>
</dbReference>
<proteinExistence type="predicted"/>
<evidence type="ECO:0000313" key="7">
    <source>
        <dbReference type="Proteomes" id="UP000223606"/>
    </source>
</evidence>
<dbReference type="EC" id="1.8.2.3" evidence="6"/>
<feature type="domain" description="Sulfide dehydrogenase [flavocytochrome c] flavoprotein chain central" evidence="5">
    <location>
        <begin position="163"/>
        <end position="279"/>
    </location>
</feature>
<gene>
    <name evidence="6" type="primary">fccB</name>
    <name evidence="6" type="ORF">HDIA_1477</name>
</gene>
<dbReference type="InterPro" id="IPR037092">
    <property type="entry name" value="FlavoCytC_S_DH_flav-bd_sf"/>
</dbReference>
<dbReference type="InterPro" id="IPR036188">
    <property type="entry name" value="FAD/NAD-bd_sf"/>
</dbReference>
<dbReference type="Pfam" id="PF09242">
    <property type="entry name" value="FCSD-flav_bind"/>
    <property type="match status" value="1"/>
</dbReference>
<dbReference type="InterPro" id="IPR049386">
    <property type="entry name" value="FCSD_central"/>
</dbReference>
<dbReference type="InterPro" id="IPR015323">
    <property type="entry name" value="FlavoCytC_S_DH_flav-bd"/>
</dbReference>
<dbReference type="OrthoDB" id="9802771at2"/>
<evidence type="ECO:0000259" key="3">
    <source>
        <dbReference type="Pfam" id="PF07992"/>
    </source>
</evidence>
<keyword evidence="6" id="KW-0560">Oxidoreductase</keyword>
<keyword evidence="2" id="KW-0274">FAD</keyword>
<dbReference type="GO" id="GO:0070225">
    <property type="term" value="F:sulfide dehydrogenase activity"/>
    <property type="evidence" value="ECO:0007669"/>
    <property type="project" value="UniProtKB-EC"/>
</dbReference>
<dbReference type="PANTHER" id="PTHR43755:SF1">
    <property type="entry name" value="FAD-DEPENDENT PYRIDINE NUCLEOTIDE-DISULPHIDE OXIDOREDUCTASE"/>
    <property type="match status" value="1"/>
</dbReference>
<dbReference type="Pfam" id="PF07992">
    <property type="entry name" value="Pyr_redox_2"/>
    <property type="match status" value="1"/>
</dbReference>
<dbReference type="RefSeq" id="WP_099558759.1">
    <property type="nucleotide sequence ID" value="NZ_LT960614.1"/>
</dbReference>
<sequence>MLIDRRNLLKVAGAAAGTLAMPAVLRAQTRPQIVIVGGGVAGATCALQLARSHPGAFYITLVEEDTLYTTCFFSNLYLGGLRDFESLRHSYSGLLDYDINVINERALLADRDNKVVTLISRTRLEYDRLVLAPGIDLNYEAVPGYTPRDARLMPHAWKAGRQTQLLKQQLDYVKDGSTILILAPPNPYRCPPGPYERASMMARTLKATGRGNAKIVILDAKEKFSKQALFMEGWESRYPGMIEWLPPSIHGGIRMLHPDRLEVETDLDTFKGALVNVIPPQHAGVTAYEWNLVDEASGWCPVDPMTMRSKLDESVFILGDAAIAGDMPKSAFSANSHAKIAARAIASDLLGTPSVVPRYFNTCWSSIDENDAVKVGALYEATPETITTRSSFISQLGESAEVRKAAFEESEAWYRAIVADMLGSADI</sequence>
<name>A0A2C9D4C5_9HYPH</name>
<dbReference type="Pfam" id="PF21706">
    <property type="entry name" value="FCSD_central"/>
    <property type="match status" value="1"/>
</dbReference>
<keyword evidence="1" id="KW-0285">Flavoprotein</keyword>
<dbReference type="GO" id="GO:0050660">
    <property type="term" value="F:flavin adenine dinucleotide binding"/>
    <property type="evidence" value="ECO:0007669"/>
    <property type="project" value="InterPro"/>
</dbReference>
<reference evidence="7" key="1">
    <citation type="submission" date="2017-09" db="EMBL/GenBank/DDBJ databases">
        <title>Genome sequence of Nannocystis excedens DSM 71.</title>
        <authorList>
            <person name="Blom J."/>
        </authorList>
    </citation>
    <scope>NUCLEOTIDE SEQUENCE [LARGE SCALE GENOMIC DNA]</scope>
    <source>
        <strain evidence="7">type strain: E19</strain>
    </source>
</reference>
<feature type="domain" description="Flavocytochrome c sulphide dehydrogenase flavin-binding" evidence="4">
    <location>
        <begin position="357"/>
        <end position="422"/>
    </location>
</feature>
<evidence type="ECO:0000259" key="5">
    <source>
        <dbReference type="Pfam" id="PF21706"/>
    </source>
</evidence>
<dbReference type="SUPFAM" id="SSF51905">
    <property type="entry name" value="FAD/NAD(P)-binding domain"/>
    <property type="match status" value="2"/>
</dbReference>
<dbReference type="SUPFAM" id="SSF55424">
    <property type="entry name" value="FAD/NAD-linked reductases, dimerisation (C-terminal) domain"/>
    <property type="match status" value="1"/>
</dbReference>
<dbReference type="PANTHER" id="PTHR43755">
    <property type="match status" value="1"/>
</dbReference>
<dbReference type="EMBL" id="LT960614">
    <property type="protein sequence ID" value="SON55018.1"/>
    <property type="molecule type" value="Genomic_DNA"/>
</dbReference>
<evidence type="ECO:0000256" key="2">
    <source>
        <dbReference type="ARBA" id="ARBA00022827"/>
    </source>
</evidence>
<evidence type="ECO:0000256" key="1">
    <source>
        <dbReference type="ARBA" id="ARBA00022630"/>
    </source>
</evidence>
<dbReference type="InterPro" id="IPR023753">
    <property type="entry name" value="FAD/NAD-binding_dom"/>
</dbReference>
<accession>A0A2C9D4C5</accession>
<evidence type="ECO:0000313" key="6">
    <source>
        <dbReference type="EMBL" id="SON55018.1"/>
    </source>
</evidence>
<dbReference type="KEGG" id="hdi:HDIA_1477"/>
<protein>
    <submittedName>
        <fullName evidence="6">Sulfide dehydrogenase [flavocytochrome c] flavoprotein chain</fullName>
        <ecNumber evidence="6">1.8.2.3</ecNumber>
    </submittedName>
</protein>
<dbReference type="AlphaFoldDB" id="A0A2C9D4C5"/>
<dbReference type="InterPro" id="IPR016156">
    <property type="entry name" value="FAD/NAD-linked_Rdtase_dimer_sf"/>
</dbReference>
<keyword evidence="7" id="KW-1185">Reference proteome</keyword>
<organism evidence="6 7">
    <name type="scientific">Hartmannibacter diazotrophicus</name>
    <dbReference type="NCBI Taxonomy" id="1482074"/>
    <lineage>
        <taxon>Bacteria</taxon>
        <taxon>Pseudomonadati</taxon>
        <taxon>Pseudomonadota</taxon>
        <taxon>Alphaproteobacteria</taxon>
        <taxon>Hyphomicrobiales</taxon>
        <taxon>Pleomorphomonadaceae</taxon>
        <taxon>Hartmannibacter</taxon>
    </lineage>
</organism>
<dbReference type="Gene3D" id="3.90.760.10">
    <property type="entry name" value="Flavocytochrome c sulphide dehydrogenase, flavin-binding domain"/>
    <property type="match status" value="1"/>
</dbReference>
<dbReference type="InterPro" id="IPR052541">
    <property type="entry name" value="SQRD"/>
</dbReference>
<feature type="domain" description="FAD/NAD(P)-binding" evidence="3">
    <location>
        <begin position="32"/>
        <end position="146"/>
    </location>
</feature>